<feature type="transmembrane region" description="Helical" evidence="1">
    <location>
        <begin position="155"/>
        <end position="180"/>
    </location>
</feature>
<reference evidence="4" key="1">
    <citation type="submission" date="2017-02" db="UniProtKB">
        <authorList>
            <consortium name="WormBaseParasite"/>
        </authorList>
    </citation>
    <scope>IDENTIFICATION</scope>
</reference>
<protein>
    <submittedName>
        <fullName evidence="4">Glycoprotein</fullName>
    </submittedName>
</protein>
<organism evidence="4">
    <name type="scientific">Haemonchus placei</name>
    <name type="common">Barber's pole worm</name>
    <dbReference type="NCBI Taxonomy" id="6290"/>
    <lineage>
        <taxon>Eukaryota</taxon>
        <taxon>Metazoa</taxon>
        <taxon>Ecdysozoa</taxon>
        <taxon>Nematoda</taxon>
        <taxon>Chromadorea</taxon>
        <taxon>Rhabditida</taxon>
        <taxon>Rhabditina</taxon>
        <taxon>Rhabditomorpha</taxon>
        <taxon>Strongyloidea</taxon>
        <taxon>Trichostrongylidae</taxon>
        <taxon>Haemonchus</taxon>
    </lineage>
</organism>
<accession>A0A0N4W4A0</accession>
<keyword evidence="1" id="KW-0812">Transmembrane</keyword>
<keyword evidence="1" id="KW-0472">Membrane</keyword>
<dbReference type="WBParaSite" id="HPLM_0000470401-mRNA-1">
    <property type="protein sequence ID" value="HPLM_0000470401-mRNA-1"/>
    <property type="gene ID" value="HPLM_0000470401"/>
</dbReference>
<gene>
    <name evidence="2" type="ORF">HPLM_LOCUS4696</name>
</gene>
<keyword evidence="3" id="KW-1185">Reference proteome</keyword>
<proteinExistence type="predicted"/>
<evidence type="ECO:0000313" key="2">
    <source>
        <dbReference type="EMBL" id="VDO23828.1"/>
    </source>
</evidence>
<name>A0A0N4W4A0_HAEPC</name>
<evidence type="ECO:0000313" key="3">
    <source>
        <dbReference type="Proteomes" id="UP000268014"/>
    </source>
</evidence>
<reference evidence="2 3" key="2">
    <citation type="submission" date="2018-11" db="EMBL/GenBank/DDBJ databases">
        <authorList>
            <consortium name="Pathogen Informatics"/>
        </authorList>
    </citation>
    <scope>NUCLEOTIDE SEQUENCE [LARGE SCALE GENOMIC DNA]</scope>
    <source>
        <strain evidence="2 3">MHpl1</strain>
    </source>
</reference>
<evidence type="ECO:0000256" key="1">
    <source>
        <dbReference type="SAM" id="Phobius"/>
    </source>
</evidence>
<sequence length="213" mass="24191">MTIKAWGSITKAYYEFRKDKRIEKSLFRKNEWIEKSTNAVKRIIKTPTFGLTTPLISVQCIEGGVSIDTLLHNDITETCVSQYCDFIRNIPSQDIIFPNSIIVYDYVVSIKLWNNGTITDEFTVSCEAHPICETLDCPFCWEHIYNVQCWTNTQLIIIALSLLLIFLILPGICLIAKIVFMLMTPLLSMLATMNDEVTPQKIAASPGSTPHIH</sequence>
<evidence type="ECO:0000313" key="4">
    <source>
        <dbReference type="WBParaSite" id="HPLM_0000470401-mRNA-1"/>
    </source>
</evidence>
<keyword evidence="1" id="KW-1133">Transmembrane helix</keyword>
<dbReference type="AlphaFoldDB" id="A0A0N4W4A0"/>
<dbReference type="Proteomes" id="UP000268014">
    <property type="component" value="Unassembled WGS sequence"/>
</dbReference>
<dbReference type="EMBL" id="UZAF01016239">
    <property type="protein sequence ID" value="VDO23828.1"/>
    <property type="molecule type" value="Genomic_DNA"/>
</dbReference>